<dbReference type="InterPro" id="IPR050887">
    <property type="entry name" value="Beta-mannosidase_GH2"/>
</dbReference>
<dbReference type="InterPro" id="IPR006102">
    <property type="entry name" value="Ig-like_GH2"/>
</dbReference>
<comment type="caution">
    <text evidence="8">The sequence shown here is derived from an EMBL/GenBank/DDBJ whole genome shotgun (WGS) entry which is preliminary data.</text>
</comment>
<proteinExistence type="inferred from homology"/>
<protein>
    <recommendedName>
        <fullName evidence="3">beta-mannosidase</fullName>
        <ecNumber evidence="3">3.2.1.25</ecNumber>
    </recommendedName>
</protein>
<dbReference type="Gene3D" id="2.60.40.10">
    <property type="entry name" value="Immunoglobulins"/>
    <property type="match status" value="1"/>
</dbReference>
<name>A0ABQ2B8H7_9MICO</name>
<dbReference type="SUPFAM" id="SSF49785">
    <property type="entry name" value="Galactose-binding domain-like"/>
    <property type="match status" value="1"/>
</dbReference>
<accession>A0ABQ2B8H7</accession>
<dbReference type="Gene3D" id="2.60.120.260">
    <property type="entry name" value="Galactose-binding domain-like"/>
    <property type="match status" value="1"/>
</dbReference>
<evidence type="ECO:0000313" key="9">
    <source>
        <dbReference type="Proteomes" id="UP000632535"/>
    </source>
</evidence>
<evidence type="ECO:0000313" key="8">
    <source>
        <dbReference type="EMBL" id="GGI08930.1"/>
    </source>
</evidence>
<feature type="domain" description="Beta-mannosidase-like galactose-binding" evidence="7">
    <location>
        <begin position="37"/>
        <end position="191"/>
    </location>
</feature>
<feature type="domain" description="Glycoside hydrolase family 2 immunoglobulin-like beta-sandwich" evidence="6">
    <location>
        <begin position="222"/>
        <end position="314"/>
    </location>
</feature>
<keyword evidence="5" id="KW-0326">Glycosidase</keyword>
<dbReference type="PANTHER" id="PTHR43730:SF1">
    <property type="entry name" value="BETA-MANNOSIDASE"/>
    <property type="match status" value="1"/>
</dbReference>
<evidence type="ECO:0000256" key="1">
    <source>
        <dbReference type="ARBA" id="ARBA00000829"/>
    </source>
</evidence>
<evidence type="ECO:0000259" key="6">
    <source>
        <dbReference type="Pfam" id="PF00703"/>
    </source>
</evidence>
<dbReference type="InterPro" id="IPR017853">
    <property type="entry name" value="GH"/>
</dbReference>
<dbReference type="SUPFAM" id="SSF51445">
    <property type="entry name" value="(Trans)glycosidases"/>
    <property type="match status" value="1"/>
</dbReference>
<evidence type="ECO:0000259" key="7">
    <source>
        <dbReference type="Pfam" id="PF22666"/>
    </source>
</evidence>
<sequence>MTYVPPTFRALHDGWTLTAAELAADAPHGARPALAAGVPAVVPGEAHLDLHRDGLIDEPFDGDNEAAQQWIGDTSWRYTTTFDRPPGDAARHDLVAHGLDTVATVALNGVEVGRTQNMHRSFRWDVREALREGENTLVVTFAAPVPEASARAEQDGDLPSTNHHEYNQLRKMACSFGWDWGIDVAGAGIWKPIGLDAWSGVRIASVRPLVDVLAGAGGGHDGLLTVHVEIERDGVRPDEAVPVTVALTPPGGEGPLLKAATVAAGSTTATVELLVADVRRWWPAGHGDQPLYDVEVTASSGADTAEWSGRVGFRTVELDTTPDEAGAPFLLQVNGETVLVRGANWIPDHAFLTRIDRDRYARRVDDALEANVNLLRVWGGGIYESDDLYDHADERGLLMWQDFPFACAAYSEDEPMRAEVEAEARENVTRLSPHPSLVLWNGNNENTWGSVDWGWAGRLGGRPWGDLYYRELLPGVVAELDPTRPYSPASPYSFGDYRHPNDERYGTMHIWDVWNREDYTVYARYRPRFCSEFGFQGPPAWSTLTRVVHDEPLDPFGHQMLVHQKAHLGNAKLERGWQGHLPDPATITDWHWTTQLNQAHAVRFGIEHLRSLTPHTTGTIMWQLNDNWPVVSWAAVDHDEHRKPLWYALRAAYAPRLATIQPRASAAARAAAWEGLAPELDDLALVIVNDAAERLTGTWTVTRESLDGSVLAKATVEVDVPARDAATVALPAEVAAFGDAAAEVLVATADDPEAGVGPAFRHGAEVVDQRLDPRPFEVSASSVTEDGCVLRVTATSLARDVFCHADVVDPAARVDEGMVTLRAGQSATFRVVSPAGGDPAAFAAALRCANDLLGGPARG</sequence>
<organism evidence="8 9">
    <name type="scientific">Isoptericola cucumis</name>
    <dbReference type="NCBI Taxonomy" id="1776856"/>
    <lineage>
        <taxon>Bacteria</taxon>
        <taxon>Bacillati</taxon>
        <taxon>Actinomycetota</taxon>
        <taxon>Actinomycetes</taxon>
        <taxon>Micrococcales</taxon>
        <taxon>Promicromonosporaceae</taxon>
        <taxon>Isoptericola</taxon>
    </lineage>
</organism>
<dbReference type="RefSeq" id="WP_188523903.1">
    <property type="nucleotide sequence ID" value="NZ_BMDG01000007.1"/>
</dbReference>
<evidence type="ECO:0000256" key="5">
    <source>
        <dbReference type="ARBA" id="ARBA00023295"/>
    </source>
</evidence>
<dbReference type="Gene3D" id="3.20.20.80">
    <property type="entry name" value="Glycosidases"/>
    <property type="match status" value="1"/>
</dbReference>
<gene>
    <name evidence="8" type="ORF">GCM10007368_23630</name>
</gene>
<keyword evidence="4" id="KW-0378">Hydrolase</keyword>
<evidence type="ECO:0000256" key="3">
    <source>
        <dbReference type="ARBA" id="ARBA00012754"/>
    </source>
</evidence>
<reference evidence="9" key="1">
    <citation type="journal article" date="2019" name="Int. J. Syst. Evol. Microbiol.">
        <title>The Global Catalogue of Microorganisms (GCM) 10K type strain sequencing project: providing services to taxonomists for standard genome sequencing and annotation.</title>
        <authorList>
            <consortium name="The Broad Institute Genomics Platform"/>
            <consortium name="The Broad Institute Genome Sequencing Center for Infectious Disease"/>
            <person name="Wu L."/>
            <person name="Ma J."/>
        </authorList>
    </citation>
    <scope>NUCLEOTIDE SEQUENCE [LARGE SCALE GENOMIC DNA]</scope>
    <source>
        <strain evidence="9">CCM 8653</strain>
    </source>
</reference>
<evidence type="ECO:0000256" key="4">
    <source>
        <dbReference type="ARBA" id="ARBA00022801"/>
    </source>
</evidence>
<dbReference type="InterPro" id="IPR008979">
    <property type="entry name" value="Galactose-bd-like_sf"/>
</dbReference>
<dbReference type="InterPro" id="IPR013783">
    <property type="entry name" value="Ig-like_fold"/>
</dbReference>
<dbReference type="Proteomes" id="UP000632535">
    <property type="component" value="Unassembled WGS sequence"/>
</dbReference>
<dbReference type="SUPFAM" id="SSF49303">
    <property type="entry name" value="beta-Galactosidase/glucuronidase domain"/>
    <property type="match status" value="1"/>
</dbReference>
<evidence type="ECO:0000256" key="2">
    <source>
        <dbReference type="ARBA" id="ARBA00007401"/>
    </source>
</evidence>
<dbReference type="EC" id="3.2.1.25" evidence="3"/>
<dbReference type="Pfam" id="PF22666">
    <property type="entry name" value="Glyco_hydro_2_N2"/>
    <property type="match status" value="1"/>
</dbReference>
<keyword evidence="9" id="KW-1185">Reference proteome</keyword>
<comment type="catalytic activity">
    <reaction evidence="1">
        <text>Hydrolysis of terminal, non-reducing beta-D-mannose residues in beta-D-mannosides.</text>
        <dbReference type="EC" id="3.2.1.25"/>
    </reaction>
</comment>
<dbReference type="Pfam" id="PF00703">
    <property type="entry name" value="Glyco_hydro_2"/>
    <property type="match status" value="1"/>
</dbReference>
<comment type="similarity">
    <text evidence="2">Belongs to the glycosyl hydrolase 2 family.</text>
</comment>
<dbReference type="InterPro" id="IPR054593">
    <property type="entry name" value="Beta-mannosidase-like_N2"/>
</dbReference>
<dbReference type="EMBL" id="BMDG01000007">
    <property type="protein sequence ID" value="GGI08930.1"/>
    <property type="molecule type" value="Genomic_DNA"/>
</dbReference>
<dbReference type="InterPro" id="IPR036156">
    <property type="entry name" value="Beta-gal/glucu_dom_sf"/>
</dbReference>
<dbReference type="PANTHER" id="PTHR43730">
    <property type="entry name" value="BETA-MANNOSIDASE"/>
    <property type="match status" value="1"/>
</dbReference>